<comment type="caution">
    <text evidence="1">The sequence shown here is derived from an EMBL/GenBank/DDBJ whole genome shotgun (WGS) entry which is preliminary data.</text>
</comment>
<evidence type="ECO:0000313" key="2">
    <source>
        <dbReference type="Proteomes" id="UP000325315"/>
    </source>
</evidence>
<keyword evidence="2" id="KW-1185">Reference proteome</keyword>
<organism evidence="1 2">
    <name type="scientific">Gossypium australe</name>
    <dbReference type="NCBI Taxonomy" id="47621"/>
    <lineage>
        <taxon>Eukaryota</taxon>
        <taxon>Viridiplantae</taxon>
        <taxon>Streptophyta</taxon>
        <taxon>Embryophyta</taxon>
        <taxon>Tracheophyta</taxon>
        <taxon>Spermatophyta</taxon>
        <taxon>Magnoliopsida</taxon>
        <taxon>eudicotyledons</taxon>
        <taxon>Gunneridae</taxon>
        <taxon>Pentapetalae</taxon>
        <taxon>rosids</taxon>
        <taxon>malvids</taxon>
        <taxon>Malvales</taxon>
        <taxon>Malvaceae</taxon>
        <taxon>Malvoideae</taxon>
        <taxon>Gossypium</taxon>
    </lineage>
</organism>
<evidence type="ECO:0000313" key="1">
    <source>
        <dbReference type="EMBL" id="KAA3473110.1"/>
    </source>
</evidence>
<dbReference type="EMBL" id="SMMG02000005">
    <property type="protein sequence ID" value="KAA3473110.1"/>
    <property type="molecule type" value="Genomic_DNA"/>
</dbReference>
<sequence length="85" mass="9935">MNAHLTVEHENSILVELRVKTVFLEKIQEIAKIISGDRNLYFRNRLCILGDSTLKRDILYEAQSSSPVMHEAENKMCNDLKPLYW</sequence>
<proteinExistence type="predicted"/>
<dbReference type="Proteomes" id="UP000325315">
    <property type="component" value="Unassembled WGS sequence"/>
</dbReference>
<dbReference type="AlphaFoldDB" id="A0A5B6VV98"/>
<protein>
    <submittedName>
        <fullName evidence="1">Integrase</fullName>
    </submittedName>
</protein>
<name>A0A5B6VV98_9ROSI</name>
<accession>A0A5B6VV98</accession>
<reference evidence="2" key="1">
    <citation type="journal article" date="2019" name="Plant Biotechnol. J.">
        <title>Genome sequencing of the Australian wild diploid species Gossypium australe highlights disease resistance and delayed gland morphogenesis.</title>
        <authorList>
            <person name="Cai Y."/>
            <person name="Cai X."/>
            <person name="Wang Q."/>
            <person name="Wang P."/>
            <person name="Zhang Y."/>
            <person name="Cai C."/>
            <person name="Xu Y."/>
            <person name="Wang K."/>
            <person name="Zhou Z."/>
            <person name="Wang C."/>
            <person name="Geng S."/>
            <person name="Li B."/>
            <person name="Dong Q."/>
            <person name="Hou Y."/>
            <person name="Wang H."/>
            <person name="Ai P."/>
            <person name="Liu Z."/>
            <person name="Yi F."/>
            <person name="Sun M."/>
            <person name="An G."/>
            <person name="Cheng J."/>
            <person name="Zhang Y."/>
            <person name="Shi Q."/>
            <person name="Xie Y."/>
            <person name="Shi X."/>
            <person name="Chang Y."/>
            <person name="Huang F."/>
            <person name="Chen Y."/>
            <person name="Hong S."/>
            <person name="Mi L."/>
            <person name="Sun Q."/>
            <person name="Zhang L."/>
            <person name="Zhou B."/>
            <person name="Peng R."/>
            <person name="Zhang X."/>
            <person name="Liu F."/>
        </authorList>
    </citation>
    <scope>NUCLEOTIDE SEQUENCE [LARGE SCALE GENOMIC DNA]</scope>
    <source>
        <strain evidence="2">cv. PA1801</strain>
    </source>
</reference>
<gene>
    <name evidence="1" type="ORF">EPI10_023518</name>
</gene>